<feature type="transmembrane region" description="Helical" evidence="6">
    <location>
        <begin position="6"/>
        <end position="30"/>
    </location>
</feature>
<gene>
    <name evidence="7" type="ORF">Y958_13890</name>
</gene>
<dbReference type="PANTHER" id="PTHR43370">
    <property type="entry name" value="SUGAR ABC TRANSPORTER INTEGRAL MEMBRANE PROTEIN-RELATED"/>
    <property type="match status" value="1"/>
</dbReference>
<evidence type="ECO:0000313" key="7">
    <source>
        <dbReference type="EMBL" id="ASG22075.1"/>
    </source>
</evidence>
<dbReference type="RefSeq" id="WP_088872704.1">
    <property type="nucleotide sequence ID" value="NZ_CP022111.1"/>
</dbReference>
<organism evidence="7 8">
    <name type="scientific">Nitrospirillum viridazoti CBAmc</name>
    <dbReference type="NCBI Taxonomy" id="1441467"/>
    <lineage>
        <taxon>Bacteria</taxon>
        <taxon>Pseudomonadati</taxon>
        <taxon>Pseudomonadota</taxon>
        <taxon>Alphaproteobacteria</taxon>
        <taxon>Rhodospirillales</taxon>
        <taxon>Azospirillaceae</taxon>
        <taxon>Nitrospirillum</taxon>
        <taxon>Nitrospirillum viridazoti</taxon>
    </lineage>
</organism>
<comment type="subcellular location">
    <subcellularLocation>
        <location evidence="1">Cell membrane</location>
        <topology evidence="1">Multi-pass membrane protein</topology>
    </subcellularLocation>
</comment>
<evidence type="ECO:0000256" key="5">
    <source>
        <dbReference type="ARBA" id="ARBA00023136"/>
    </source>
</evidence>
<evidence type="ECO:0000256" key="4">
    <source>
        <dbReference type="ARBA" id="ARBA00022989"/>
    </source>
</evidence>
<dbReference type="CDD" id="cd06580">
    <property type="entry name" value="TM_PBP1_transp_TpRbsC_like"/>
    <property type="match status" value="1"/>
</dbReference>
<dbReference type="AlphaFoldDB" id="A0A248JTP9"/>
<keyword evidence="2" id="KW-1003">Cell membrane</keyword>
<feature type="transmembrane region" description="Helical" evidence="6">
    <location>
        <begin position="65"/>
        <end position="86"/>
    </location>
</feature>
<dbReference type="GO" id="GO:0022857">
    <property type="term" value="F:transmembrane transporter activity"/>
    <property type="evidence" value="ECO:0007669"/>
    <property type="project" value="InterPro"/>
</dbReference>
<dbReference type="InterPro" id="IPR001851">
    <property type="entry name" value="ABC_transp_permease"/>
</dbReference>
<protein>
    <submittedName>
        <fullName evidence="7">Sugar ABC transporter permease</fullName>
    </submittedName>
</protein>
<dbReference type="Proteomes" id="UP000197153">
    <property type="component" value="Chromosome 2"/>
</dbReference>
<keyword evidence="5 6" id="KW-0472">Membrane</keyword>
<reference evidence="7 8" key="1">
    <citation type="submission" date="2017-06" db="EMBL/GenBank/DDBJ databases">
        <title>Complete genome sequence of Nitrospirillum amazonense strain CBAmC, an endophytic nitrogen-fixing and plant growth-promoting bacterium, isolated from sugarcane.</title>
        <authorList>
            <person name="Schwab S."/>
            <person name="dos Santos Teixeira K.R."/>
            <person name="Simoes Araujo J.L."/>
            <person name="Soares Vidal M."/>
            <person name="Borges de Freitas H.R."/>
            <person name="Rivello Crivelaro A.L."/>
            <person name="Bueno de Camargo Nunes A."/>
            <person name="dos Santos C.M."/>
            <person name="Palmeira da Silva Rosa D."/>
            <person name="da Silva Padilha D."/>
            <person name="da Silva E."/>
            <person name="Araujo Terra L."/>
            <person name="Soares Mendes V."/>
            <person name="Farinelli L."/>
            <person name="Magalhaes Cruz L."/>
            <person name="Baldani J.I."/>
        </authorList>
    </citation>
    <scope>NUCLEOTIDE SEQUENCE [LARGE SCALE GENOMIC DNA]</scope>
    <source>
        <strain evidence="7 8">CBAmC</strain>
    </source>
</reference>
<keyword evidence="8" id="KW-1185">Reference proteome</keyword>
<sequence>MDDTALWIVSLLASTVRLATPLVLASLAGFYSERAGVVDIGLEGKMLTGAFAAAATAAVTGSPWAGLAAAIAASLVLALVHGFACITHRGDQVVAGVAINTIAAGLTAVLANAWFDLGGRTPSLDSGQRFLGLHFPLAEAVRGVPLLGRFYGEVIGGQNLLVYLAVLAVPATSWVAYRTRFGLRLRAVGENPAAVDTAGISVPWLRYRAVLITGLLCGVAGAYLSIAQGAGFQENMTAGKGYLALAALILGKWRPYPTLAGCLLFAATDALQARLQGVALPVVGAVPVQIIEVLPYILTVLLLAGFVGKSIPPKAAGQAYVKDR</sequence>
<keyword evidence="4 6" id="KW-1133">Transmembrane helix</keyword>
<dbReference type="PANTHER" id="PTHR43370:SF1">
    <property type="entry name" value="GUANOSINE ABC TRANSPORTER PERMEASE PROTEIN NUPQ"/>
    <property type="match status" value="1"/>
</dbReference>
<proteinExistence type="predicted"/>
<evidence type="ECO:0000256" key="3">
    <source>
        <dbReference type="ARBA" id="ARBA00022692"/>
    </source>
</evidence>
<name>A0A248JTP9_9PROT</name>
<evidence type="ECO:0000313" key="8">
    <source>
        <dbReference type="Proteomes" id="UP000197153"/>
    </source>
</evidence>
<dbReference type="KEGG" id="nao:Y958_13890"/>
<feature type="transmembrane region" description="Helical" evidence="6">
    <location>
        <begin position="209"/>
        <end position="230"/>
    </location>
</feature>
<feature type="transmembrane region" description="Helical" evidence="6">
    <location>
        <begin position="278"/>
        <end position="304"/>
    </location>
</feature>
<evidence type="ECO:0000256" key="6">
    <source>
        <dbReference type="SAM" id="Phobius"/>
    </source>
</evidence>
<feature type="transmembrane region" description="Helical" evidence="6">
    <location>
        <begin position="93"/>
        <end position="115"/>
    </location>
</feature>
<dbReference type="Pfam" id="PF02653">
    <property type="entry name" value="BPD_transp_2"/>
    <property type="match status" value="1"/>
</dbReference>
<evidence type="ECO:0000256" key="2">
    <source>
        <dbReference type="ARBA" id="ARBA00022475"/>
    </source>
</evidence>
<accession>A0A248JTP9</accession>
<feature type="transmembrane region" description="Helical" evidence="6">
    <location>
        <begin position="160"/>
        <end position="177"/>
    </location>
</feature>
<evidence type="ECO:0000256" key="1">
    <source>
        <dbReference type="ARBA" id="ARBA00004651"/>
    </source>
</evidence>
<dbReference type="EMBL" id="CP022111">
    <property type="protein sequence ID" value="ASG22075.1"/>
    <property type="molecule type" value="Genomic_DNA"/>
</dbReference>
<dbReference type="GO" id="GO:0005886">
    <property type="term" value="C:plasma membrane"/>
    <property type="evidence" value="ECO:0007669"/>
    <property type="project" value="UniProtKB-SubCell"/>
</dbReference>
<keyword evidence="3 6" id="KW-0812">Transmembrane</keyword>